<dbReference type="GO" id="GO:1990904">
    <property type="term" value="C:ribonucleoprotein complex"/>
    <property type="evidence" value="ECO:0007669"/>
    <property type="project" value="UniProtKB-KW"/>
</dbReference>
<dbReference type="PANTHER" id="PTHR11502">
    <property type="entry name" value="40S RIBOSOMAL PROTEIN S6"/>
    <property type="match status" value="1"/>
</dbReference>
<dbReference type="GO" id="GO:0006412">
    <property type="term" value="P:translation"/>
    <property type="evidence" value="ECO:0007669"/>
    <property type="project" value="InterPro"/>
</dbReference>
<dbReference type="SMART" id="SM01405">
    <property type="entry name" value="Ribosomal_S6e"/>
    <property type="match status" value="1"/>
</dbReference>
<dbReference type="GO" id="GO:0003735">
    <property type="term" value="F:structural constituent of ribosome"/>
    <property type="evidence" value="ECO:0007669"/>
    <property type="project" value="InterPro"/>
</dbReference>
<dbReference type="AlphaFoldDB" id="Q98SA3"/>
<dbReference type="GO" id="GO:0005840">
    <property type="term" value="C:ribosome"/>
    <property type="evidence" value="ECO:0007669"/>
    <property type="project" value="UniProtKB-KW"/>
</dbReference>
<keyword evidence="2 4" id="KW-0689">Ribosomal protein</keyword>
<dbReference type="InterPro" id="IPR018282">
    <property type="entry name" value="Ribosomal_eS6_CS"/>
</dbReference>
<dbReference type="RefSeq" id="XP_001713371.1">
    <property type="nucleotide sequence ID" value="XM_001713319.1"/>
</dbReference>
<sequence length="209" mass="24038">MKFNIANPSTGVQHTIEIDDEDKLRILYGKKLTSKIDGKIIGKEWDKSIFIITGGQDKQGFPMKEGILSPSRVKILLKKGSTGCRGYKMKKGERCRKSVRGCIVSPEISVLNIKLLTNKNDDLLITNKNSEKTLTHKRSSNLRKVLCLTKTDDIRKHYIKIAKDFKNKVKIQRLITPIKIQKKKENIRKKLKRIENYRKSLLDYSLGLI</sequence>
<protein>
    <recommendedName>
        <fullName evidence="4">40S ribosomal protein S6</fullName>
    </recommendedName>
</protein>
<dbReference type="InterPro" id="IPR014401">
    <property type="entry name" value="Ribosomal_eS6-like"/>
</dbReference>
<dbReference type="InterPro" id="IPR001377">
    <property type="entry name" value="Ribosomal_eS6"/>
</dbReference>
<accession>Q98SA3</accession>
<evidence type="ECO:0000256" key="1">
    <source>
        <dbReference type="ARBA" id="ARBA00009312"/>
    </source>
</evidence>
<dbReference type="EMBL" id="AF083031">
    <property type="protein sequence ID" value="AAK39680.1"/>
    <property type="molecule type" value="Genomic_DNA"/>
</dbReference>
<dbReference type="Gene3D" id="1.20.5.2650">
    <property type="match status" value="1"/>
</dbReference>
<geneLocation type="nucleomorph" evidence="5"/>
<evidence type="ECO:0000256" key="3">
    <source>
        <dbReference type="ARBA" id="ARBA00023274"/>
    </source>
</evidence>
<dbReference type="Proteomes" id="UP000242167">
    <property type="component" value="Nucleomorph 3"/>
</dbReference>
<reference evidence="5 6" key="1">
    <citation type="journal article" date="2001" name="Nature">
        <title>The highly reduced genome of an enslaved algal nucleus.</title>
        <authorList>
            <person name="Douglas S."/>
            <person name="Zauner S."/>
            <person name="Fraunholz M."/>
            <person name="Beaton M."/>
            <person name="Penny S."/>
            <person name="Deng L."/>
            <person name="Wu X."/>
            <person name="Reith M."/>
            <person name="Cavalier-Smith T."/>
            <person name="Maier U."/>
        </authorList>
    </citation>
    <scope>NUCLEOTIDE SEQUENCE [LARGE SCALE GENOMIC DNA]</scope>
</reference>
<evidence type="ECO:0000256" key="2">
    <source>
        <dbReference type="ARBA" id="ARBA00022980"/>
    </source>
</evidence>
<evidence type="ECO:0000313" key="5">
    <source>
        <dbReference type="EMBL" id="AAK39680.1"/>
    </source>
</evidence>
<organism evidence="5 6">
    <name type="scientific">Guillardia theta</name>
    <name type="common">Cryptophyte</name>
    <name type="synonym">Cryptomonas phi</name>
    <dbReference type="NCBI Taxonomy" id="55529"/>
    <lineage>
        <taxon>Eukaryota</taxon>
        <taxon>Cryptophyceae</taxon>
        <taxon>Pyrenomonadales</taxon>
        <taxon>Geminigeraceae</taxon>
        <taxon>Guillardia</taxon>
    </lineage>
</organism>
<gene>
    <name evidence="5" type="primary">rps6</name>
</gene>
<comment type="similarity">
    <text evidence="1 4">Belongs to the eukaryotic ribosomal protein eS6 family.</text>
</comment>
<keyword evidence="3 4" id="KW-0687">Ribonucleoprotein</keyword>
<dbReference type="Pfam" id="PF01092">
    <property type="entry name" value="Ribosomal_S6e"/>
    <property type="match status" value="1"/>
</dbReference>
<name>Q98SA3_GUITH</name>
<proteinExistence type="inferred from homology"/>
<evidence type="ECO:0000256" key="4">
    <source>
        <dbReference type="PIRNR" id="PIRNR002129"/>
    </source>
</evidence>
<dbReference type="GeneID" id="857153"/>
<keyword evidence="5" id="KW-0542">Nucleomorph</keyword>
<evidence type="ECO:0000313" key="6">
    <source>
        <dbReference type="Proteomes" id="UP000242167"/>
    </source>
</evidence>
<dbReference type="PROSITE" id="PS00578">
    <property type="entry name" value="RIBOSOMAL_S6E"/>
    <property type="match status" value="1"/>
</dbReference>
<dbReference type="PIR" id="C90123">
    <property type="entry name" value="C90123"/>
</dbReference>
<dbReference type="PIRSF" id="PIRSF002129">
    <property type="entry name" value="Ribosom_S6_euk"/>
    <property type="match status" value="1"/>
</dbReference>